<keyword evidence="5" id="KW-1185">Reference proteome</keyword>
<dbReference type="CDD" id="cd13530">
    <property type="entry name" value="PBP2_peptides_like"/>
    <property type="match status" value="1"/>
</dbReference>
<keyword evidence="1 2" id="KW-0732">Signal</keyword>
<feature type="chain" id="PRO_5038577723" evidence="2">
    <location>
        <begin position="21"/>
        <end position="281"/>
    </location>
</feature>
<sequence length="281" mass="29313">MKTQAMRRLGVVMVAALALAACGGSGDDEGSAVDASCKPAHDIKTVKKGVLTVALTNTPPYSFEENKKIAGIDSAIATDLAKRECLKVEFAPYTYATAIPAVKTGRADVAVGGFYRTAERAEQVTLSEPAYLDEMTVMSDDGASTVDDFSGKKVGTVEGYLWVDALKKLDGVETRVYPDSGSLANDLKSGRLDIGIDGYGAASISAKGTDLKLEVLEEDPRVPATSEPSQTAMLLDPKNDALASALNDLLESLRSDGGLAKILKANGLPASAADVGPARLI</sequence>
<dbReference type="InterPro" id="IPR001638">
    <property type="entry name" value="Solute-binding_3/MltF_N"/>
</dbReference>
<proteinExistence type="predicted"/>
<evidence type="ECO:0000256" key="1">
    <source>
        <dbReference type="ARBA" id="ARBA00022729"/>
    </source>
</evidence>
<dbReference type="Proteomes" id="UP000265581">
    <property type="component" value="Unassembled WGS sequence"/>
</dbReference>
<name>A0A371P9K1_9ACTN</name>
<accession>A0A371P9K1</accession>
<evidence type="ECO:0000259" key="3">
    <source>
        <dbReference type="SMART" id="SM00062"/>
    </source>
</evidence>
<dbReference type="OrthoDB" id="8454826at2"/>
<evidence type="ECO:0000313" key="5">
    <source>
        <dbReference type="Proteomes" id="UP000265581"/>
    </source>
</evidence>
<organism evidence="4 5">
    <name type="scientific">Aeromicrobium endophyticum</name>
    <dbReference type="NCBI Taxonomy" id="2292704"/>
    <lineage>
        <taxon>Bacteria</taxon>
        <taxon>Bacillati</taxon>
        <taxon>Actinomycetota</taxon>
        <taxon>Actinomycetes</taxon>
        <taxon>Propionibacteriales</taxon>
        <taxon>Nocardioidaceae</taxon>
        <taxon>Aeromicrobium</taxon>
    </lineage>
</organism>
<feature type="signal peptide" evidence="2">
    <location>
        <begin position="1"/>
        <end position="20"/>
    </location>
</feature>
<evidence type="ECO:0000313" key="4">
    <source>
        <dbReference type="EMBL" id="REK72218.1"/>
    </source>
</evidence>
<dbReference type="EMBL" id="QUBR01000001">
    <property type="protein sequence ID" value="REK72218.1"/>
    <property type="molecule type" value="Genomic_DNA"/>
</dbReference>
<protein>
    <submittedName>
        <fullName evidence="4">Amino acid ABC transporter substrate-binding protein</fullName>
    </submittedName>
</protein>
<dbReference type="Gene3D" id="3.40.190.10">
    <property type="entry name" value="Periplasmic binding protein-like II"/>
    <property type="match status" value="2"/>
</dbReference>
<feature type="domain" description="Solute-binding protein family 3/N-terminal" evidence="3">
    <location>
        <begin position="50"/>
        <end position="270"/>
    </location>
</feature>
<dbReference type="RefSeq" id="WP_119702351.1">
    <property type="nucleotide sequence ID" value="NZ_JBHSOI010000001.1"/>
</dbReference>
<dbReference type="PANTHER" id="PTHR35936">
    <property type="entry name" value="MEMBRANE-BOUND LYTIC MUREIN TRANSGLYCOSYLASE F"/>
    <property type="match status" value="1"/>
</dbReference>
<reference evidence="4 5" key="1">
    <citation type="submission" date="2018-08" db="EMBL/GenBank/DDBJ databases">
        <title>Aeromicrobium sp. M2KJ-4, whole genome shotgun sequence.</title>
        <authorList>
            <person name="Tuo L."/>
        </authorList>
    </citation>
    <scope>NUCLEOTIDE SEQUENCE [LARGE SCALE GENOMIC DNA]</scope>
    <source>
        <strain evidence="4 5">M2KJ-4</strain>
    </source>
</reference>
<dbReference type="Pfam" id="PF00497">
    <property type="entry name" value="SBP_bac_3"/>
    <property type="match status" value="1"/>
</dbReference>
<dbReference type="SUPFAM" id="SSF53850">
    <property type="entry name" value="Periplasmic binding protein-like II"/>
    <property type="match status" value="1"/>
</dbReference>
<gene>
    <name evidence="4" type="ORF">DX116_00790</name>
</gene>
<comment type="caution">
    <text evidence="4">The sequence shown here is derived from an EMBL/GenBank/DDBJ whole genome shotgun (WGS) entry which is preliminary data.</text>
</comment>
<dbReference type="SMART" id="SM00062">
    <property type="entry name" value="PBPb"/>
    <property type="match status" value="1"/>
</dbReference>
<evidence type="ECO:0000256" key="2">
    <source>
        <dbReference type="SAM" id="SignalP"/>
    </source>
</evidence>
<dbReference type="AlphaFoldDB" id="A0A371P9K1"/>
<dbReference type="PROSITE" id="PS51257">
    <property type="entry name" value="PROKAR_LIPOPROTEIN"/>
    <property type="match status" value="1"/>
</dbReference>
<dbReference type="PANTHER" id="PTHR35936:SF17">
    <property type="entry name" value="ARGININE-BINDING EXTRACELLULAR PROTEIN ARTP"/>
    <property type="match status" value="1"/>
</dbReference>